<sequence length="85" mass="9811">MGATVHEMVDLGTDLVKRFSECDICGDEIIGEPVARCFCLFWVTLIFCSERCQRIHLIEPDDIGEMGHDPELGKMMVRMYREEEN</sequence>
<evidence type="ECO:0000313" key="1">
    <source>
        <dbReference type="EMBL" id="KKK50489.1"/>
    </source>
</evidence>
<proteinExistence type="predicted"/>
<accession>A0A0F8Y8T1</accession>
<protein>
    <submittedName>
        <fullName evidence="1">Uncharacterized protein</fullName>
    </submittedName>
</protein>
<name>A0A0F8Y8T1_9ZZZZ</name>
<reference evidence="1" key="1">
    <citation type="journal article" date="2015" name="Nature">
        <title>Complex archaea that bridge the gap between prokaryotes and eukaryotes.</title>
        <authorList>
            <person name="Spang A."/>
            <person name="Saw J.H."/>
            <person name="Jorgensen S.L."/>
            <person name="Zaremba-Niedzwiedzka K."/>
            <person name="Martijn J."/>
            <person name="Lind A.E."/>
            <person name="van Eijk R."/>
            <person name="Schleper C."/>
            <person name="Guy L."/>
            <person name="Ettema T.J."/>
        </authorList>
    </citation>
    <scope>NUCLEOTIDE SEQUENCE</scope>
</reference>
<gene>
    <name evidence="1" type="ORF">LCGC14_3124510</name>
</gene>
<dbReference type="EMBL" id="LAZR01067999">
    <property type="protein sequence ID" value="KKK50489.1"/>
    <property type="molecule type" value="Genomic_DNA"/>
</dbReference>
<dbReference type="AlphaFoldDB" id="A0A0F8Y8T1"/>
<comment type="caution">
    <text evidence="1">The sequence shown here is derived from an EMBL/GenBank/DDBJ whole genome shotgun (WGS) entry which is preliminary data.</text>
</comment>
<organism evidence="1">
    <name type="scientific">marine sediment metagenome</name>
    <dbReference type="NCBI Taxonomy" id="412755"/>
    <lineage>
        <taxon>unclassified sequences</taxon>
        <taxon>metagenomes</taxon>
        <taxon>ecological metagenomes</taxon>
    </lineage>
</organism>